<sequence>VRFRGRPSRFLIHKAGKPPTLLGSRGLQREINTQRPRWNRLPLRGGSTANLSSIWQR</sequence>
<dbReference type="Proteomes" id="UP000479000">
    <property type="component" value="Unassembled WGS sequence"/>
</dbReference>
<name>A0A6H5H920_9HEMI</name>
<reference evidence="1 2" key="1">
    <citation type="submission" date="2020-02" db="EMBL/GenBank/DDBJ databases">
        <authorList>
            <person name="Ferguson B K."/>
        </authorList>
    </citation>
    <scope>NUCLEOTIDE SEQUENCE [LARGE SCALE GENOMIC DNA]</scope>
</reference>
<gene>
    <name evidence="1" type="ORF">NTEN_LOCUS17679</name>
</gene>
<accession>A0A6H5H920</accession>
<evidence type="ECO:0000313" key="1">
    <source>
        <dbReference type="EMBL" id="CAB0012995.1"/>
    </source>
</evidence>
<dbReference type="EMBL" id="CADCXU010025714">
    <property type="protein sequence ID" value="CAB0012995.1"/>
    <property type="molecule type" value="Genomic_DNA"/>
</dbReference>
<organism evidence="1 2">
    <name type="scientific">Nesidiocoris tenuis</name>
    <dbReference type="NCBI Taxonomy" id="355587"/>
    <lineage>
        <taxon>Eukaryota</taxon>
        <taxon>Metazoa</taxon>
        <taxon>Ecdysozoa</taxon>
        <taxon>Arthropoda</taxon>
        <taxon>Hexapoda</taxon>
        <taxon>Insecta</taxon>
        <taxon>Pterygota</taxon>
        <taxon>Neoptera</taxon>
        <taxon>Paraneoptera</taxon>
        <taxon>Hemiptera</taxon>
        <taxon>Heteroptera</taxon>
        <taxon>Panheteroptera</taxon>
        <taxon>Cimicomorpha</taxon>
        <taxon>Miridae</taxon>
        <taxon>Dicyphina</taxon>
        <taxon>Nesidiocoris</taxon>
    </lineage>
</organism>
<protein>
    <submittedName>
        <fullName evidence="1">Uncharacterized protein</fullName>
    </submittedName>
</protein>
<evidence type="ECO:0000313" key="2">
    <source>
        <dbReference type="Proteomes" id="UP000479000"/>
    </source>
</evidence>
<dbReference type="AlphaFoldDB" id="A0A6H5H920"/>
<proteinExistence type="predicted"/>
<feature type="non-terminal residue" evidence="1">
    <location>
        <position position="1"/>
    </location>
</feature>
<keyword evidence="2" id="KW-1185">Reference proteome</keyword>